<dbReference type="EMBL" id="VTWU01000002">
    <property type="protein sequence ID" value="KAA9338616.1"/>
    <property type="molecule type" value="Genomic_DNA"/>
</dbReference>
<dbReference type="AlphaFoldDB" id="A0A7L5A1T3"/>
<comment type="caution">
    <text evidence="1">The sequence shown here is derived from an EMBL/GenBank/DDBJ whole genome shotgun (WGS) entry which is preliminary data.</text>
</comment>
<dbReference type="GO" id="GO:0042834">
    <property type="term" value="F:peptidoglycan binding"/>
    <property type="evidence" value="ECO:0007669"/>
    <property type="project" value="InterPro"/>
</dbReference>
<protein>
    <submittedName>
        <fullName evidence="1">Sporulation protein</fullName>
    </submittedName>
</protein>
<name>A0A7L5A1T3_9BACT</name>
<keyword evidence="2" id="KW-1185">Reference proteome</keyword>
<reference evidence="1 2" key="1">
    <citation type="submission" date="2019-09" db="EMBL/GenBank/DDBJ databases">
        <title>Genome sequence of Hymenobacter sp. M3.</title>
        <authorList>
            <person name="Srinivasan S."/>
        </authorList>
    </citation>
    <scope>NUCLEOTIDE SEQUENCE [LARGE SCALE GENOMIC DNA]</scope>
    <source>
        <strain evidence="1 2">M3</strain>
    </source>
</reference>
<dbReference type="PROSITE" id="PS51257">
    <property type="entry name" value="PROKAR_LIPOPROTEIN"/>
    <property type="match status" value="1"/>
</dbReference>
<dbReference type="RefSeq" id="WP_151078165.1">
    <property type="nucleotide sequence ID" value="NZ_CP047647.1"/>
</dbReference>
<organism evidence="1 2">
    <name type="scientific">Hymenobacter busanensis</name>
    <dbReference type="NCBI Taxonomy" id="2607656"/>
    <lineage>
        <taxon>Bacteria</taxon>
        <taxon>Pseudomonadati</taxon>
        <taxon>Bacteroidota</taxon>
        <taxon>Cytophagia</taxon>
        <taxon>Cytophagales</taxon>
        <taxon>Hymenobacteraceae</taxon>
        <taxon>Hymenobacter</taxon>
    </lineage>
</organism>
<dbReference type="InterPro" id="IPR007730">
    <property type="entry name" value="SPOR-like_dom"/>
</dbReference>
<evidence type="ECO:0000313" key="1">
    <source>
        <dbReference type="EMBL" id="KAA9338616.1"/>
    </source>
</evidence>
<evidence type="ECO:0000313" key="2">
    <source>
        <dbReference type="Proteomes" id="UP000326380"/>
    </source>
</evidence>
<proteinExistence type="predicted"/>
<accession>A0A7L5A1T3</accession>
<gene>
    <name evidence="1" type="ORF">F0P96_07265</name>
</gene>
<dbReference type="Proteomes" id="UP000326380">
    <property type="component" value="Unassembled WGS sequence"/>
</dbReference>
<sequence>MNRLLTNLLVLPALLLLGACAASTPAATATTAPPDTTRPASAKTAAVAAEDLSKYRPVFTPPALPKATTGAAKPNVTPTAHVNALIDQRLRDQAYTNQNVKYTNGWRILVYIGLERQDAMNARRAIISRYPQETDYLTFKQPLYRLFIGDYTTRLEAEQAMLRLRPLAPKAEMQATQVLINKTRF</sequence>
<dbReference type="Pfam" id="PF05036">
    <property type="entry name" value="SPOR"/>
    <property type="match status" value="1"/>
</dbReference>